<proteinExistence type="predicted"/>
<evidence type="ECO:0000256" key="1">
    <source>
        <dbReference type="ARBA" id="ARBA00022729"/>
    </source>
</evidence>
<dbReference type="EMBL" id="CP052909">
    <property type="protein sequence ID" value="QNJ96787.1"/>
    <property type="molecule type" value="Genomic_DNA"/>
</dbReference>
<evidence type="ECO:0000313" key="5">
    <source>
        <dbReference type="Proteomes" id="UP000515514"/>
    </source>
</evidence>
<evidence type="ECO:0000256" key="2">
    <source>
        <dbReference type="SAM" id="SignalP"/>
    </source>
</evidence>
<keyword evidence="1 2" id="KW-0732">Signal</keyword>
<accession>A0A7G8PR21</accession>
<dbReference type="Proteomes" id="UP000515514">
    <property type="component" value="Chromosome"/>
</dbReference>
<evidence type="ECO:0000259" key="3">
    <source>
        <dbReference type="Pfam" id="PF18962"/>
    </source>
</evidence>
<feature type="domain" description="Secretion system C-terminal sorting" evidence="3">
    <location>
        <begin position="242"/>
        <end position="310"/>
    </location>
</feature>
<sequence>MKNKYFITLLIGAFTLTLNAQIEYEEDFEFFTLGDISMQSPHWRTWSGNNGGAEDADVVDSQSLSGDQSVLIDDSEIMDQILLTPSQPTSGVYSLKVNMYIPAGRGAYFNMQAANSAGAWNQALMGGNVYFNCDGASGGSGGVTGVIDCSTFDVTFAYPEDQWFEMICVYDIDAMEWAMYIDGTEQFSGYPFAFGTTVFVELAGFDFFSASPHNEYYMDDLVLAVGDLTLGVNSFTEGNFSVYPNPVKDILNISSVDAVSRVTVYDVLGKVVLQEQPDRVSPSIDMGALSNGAYLVQVTIGNSTKTVKVVK</sequence>
<dbReference type="RefSeq" id="WP_186989948.1">
    <property type="nucleotide sequence ID" value="NZ_CP052909.1"/>
</dbReference>
<evidence type="ECO:0000313" key="4">
    <source>
        <dbReference type="EMBL" id="QNJ96787.1"/>
    </source>
</evidence>
<name>A0A7G8PR21_9FLAO</name>
<dbReference type="Pfam" id="PF18962">
    <property type="entry name" value="Por_Secre_tail"/>
    <property type="match status" value="1"/>
</dbReference>
<feature type="chain" id="PRO_5028885018" description="Secretion system C-terminal sorting domain-containing protein" evidence="2">
    <location>
        <begin position="21"/>
        <end position="311"/>
    </location>
</feature>
<dbReference type="AlphaFoldDB" id="A0A7G8PR21"/>
<keyword evidence="5" id="KW-1185">Reference proteome</keyword>
<reference evidence="4 5" key="1">
    <citation type="submission" date="2020-04" db="EMBL/GenBank/DDBJ databases">
        <title>Genome sequence of Altibacter aquimarinus strain ALE3EI.</title>
        <authorList>
            <person name="Oh H.-M."/>
            <person name="Jang D."/>
        </authorList>
    </citation>
    <scope>NUCLEOTIDE SEQUENCE [LARGE SCALE GENOMIC DNA]</scope>
    <source>
        <strain evidence="4 5">ALE3EI</strain>
    </source>
</reference>
<feature type="signal peptide" evidence="2">
    <location>
        <begin position="1"/>
        <end position="20"/>
    </location>
</feature>
<dbReference type="KEGG" id="alti:ALE3EI_0197"/>
<dbReference type="InterPro" id="IPR026444">
    <property type="entry name" value="Secre_tail"/>
</dbReference>
<protein>
    <recommendedName>
        <fullName evidence="3">Secretion system C-terminal sorting domain-containing protein</fullName>
    </recommendedName>
</protein>
<organism evidence="4 5">
    <name type="scientific">Constantimarinum furrinae</name>
    <dbReference type="NCBI Taxonomy" id="2562285"/>
    <lineage>
        <taxon>Bacteria</taxon>
        <taxon>Pseudomonadati</taxon>
        <taxon>Bacteroidota</taxon>
        <taxon>Flavobacteriia</taxon>
        <taxon>Flavobacteriales</taxon>
        <taxon>Flavobacteriaceae</taxon>
        <taxon>Altibacter/Constantimarinum group</taxon>
        <taxon>Constantimarinum</taxon>
    </lineage>
</organism>
<gene>
    <name evidence="4" type="ORF">ALE3EI_0197</name>
</gene>
<dbReference type="NCBIfam" id="TIGR04183">
    <property type="entry name" value="Por_Secre_tail"/>
    <property type="match status" value="1"/>
</dbReference>